<dbReference type="InterPro" id="IPR027417">
    <property type="entry name" value="P-loop_NTPase"/>
</dbReference>
<feature type="transmembrane region" description="Helical" evidence="8">
    <location>
        <begin position="166"/>
        <end position="185"/>
    </location>
</feature>
<dbReference type="InterPro" id="IPR036640">
    <property type="entry name" value="ABC1_TM_sf"/>
</dbReference>
<keyword evidence="12" id="KW-1185">Reference proteome</keyword>
<feature type="transmembrane region" description="Helical" evidence="8">
    <location>
        <begin position="272"/>
        <end position="293"/>
    </location>
</feature>
<feature type="transmembrane region" description="Helical" evidence="8">
    <location>
        <begin position="743"/>
        <end position="764"/>
    </location>
</feature>
<dbReference type="PROSITE" id="PS50893">
    <property type="entry name" value="ABC_TRANSPORTER_2"/>
    <property type="match status" value="2"/>
</dbReference>
<dbReference type="NCBIfam" id="TIGR02857">
    <property type="entry name" value="CydD"/>
    <property type="match status" value="1"/>
</dbReference>
<name>A0ABW4EL76_9PSEU</name>
<dbReference type="InterPro" id="IPR003439">
    <property type="entry name" value="ABC_transporter-like_ATP-bd"/>
</dbReference>
<dbReference type="InterPro" id="IPR011527">
    <property type="entry name" value="ABC1_TM_dom"/>
</dbReference>
<dbReference type="Gene3D" id="1.20.1560.10">
    <property type="entry name" value="ABC transporter type 1, transmembrane domain"/>
    <property type="match status" value="2"/>
</dbReference>
<dbReference type="NCBIfam" id="TIGR02868">
    <property type="entry name" value="CydC"/>
    <property type="match status" value="1"/>
</dbReference>
<dbReference type="PANTHER" id="PTHR24221">
    <property type="entry name" value="ATP-BINDING CASSETTE SUB-FAMILY B"/>
    <property type="match status" value="1"/>
</dbReference>
<feature type="transmembrane region" description="Helical" evidence="8">
    <location>
        <begin position="52"/>
        <end position="74"/>
    </location>
</feature>
<evidence type="ECO:0000256" key="7">
    <source>
        <dbReference type="SAM" id="MobiDB-lite"/>
    </source>
</evidence>
<accession>A0ABW4EL76</accession>
<gene>
    <name evidence="11" type="primary">cydD</name>
    <name evidence="11" type="ORF">ACFSJD_00160</name>
</gene>
<dbReference type="InterPro" id="IPR014216">
    <property type="entry name" value="ABC_transptr_CydD"/>
</dbReference>
<dbReference type="SMART" id="SM00382">
    <property type="entry name" value="AAA"/>
    <property type="match status" value="2"/>
</dbReference>
<evidence type="ECO:0000256" key="5">
    <source>
        <dbReference type="ARBA" id="ARBA00022989"/>
    </source>
</evidence>
<feature type="domain" description="ABC transporter" evidence="9">
    <location>
        <begin position="918"/>
        <end position="1137"/>
    </location>
</feature>
<evidence type="ECO:0000256" key="4">
    <source>
        <dbReference type="ARBA" id="ARBA00022840"/>
    </source>
</evidence>
<evidence type="ECO:0000256" key="8">
    <source>
        <dbReference type="SAM" id="Phobius"/>
    </source>
</evidence>
<evidence type="ECO:0000256" key="2">
    <source>
        <dbReference type="ARBA" id="ARBA00022692"/>
    </source>
</evidence>
<keyword evidence="4" id="KW-0067">ATP-binding</keyword>
<feature type="domain" description="ABC transporter" evidence="9">
    <location>
        <begin position="343"/>
        <end position="569"/>
    </location>
</feature>
<organism evidence="11 12">
    <name type="scientific">Pseudonocardia yunnanensis</name>
    <dbReference type="NCBI Taxonomy" id="58107"/>
    <lineage>
        <taxon>Bacteria</taxon>
        <taxon>Bacillati</taxon>
        <taxon>Actinomycetota</taxon>
        <taxon>Actinomycetes</taxon>
        <taxon>Pseudonocardiales</taxon>
        <taxon>Pseudonocardiaceae</taxon>
        <taxon>Pseudonocardia</taxon>
    </lineage>
</organism>
<feature type="transmembrane region" description="Helical" evidence="8">
    <location>
        <begin position="601"/>
        <end position="625"/>
    </location>
</feature>
<dbReference type="InterPro" id="IPR017871">
    <property type="entry name" value="ABC_transporter-like_CS"/>
</dbReference>
<dbReference type="SUPFAM" id="SSF90123">
    <property type="entry name" value="ABC transporter transmembrane region"/>
    <property type="match status" value="2"/>
</dbReference>
<feature type="transmembrane region" description="Helical" evidence="8">
    <location>
        <begin position="712"/>
        <end position="737"/>
    </location>
</feature>
<keyword evidence="5 8" id="KW-1133">Transmembrane helix</keyword>
<protein>
    <submittedName>
        <fullName evidence="11">Thiol reductant ABC exporter subunit CydD</fullName>
    </submittedName>
</protein>
<keyword evidence="6 8" id="KW-0472">Membrane</keyword>
<feature type="transmembrane region" description="Helical" evidence="8">
    <location>
        <begin position="242"/>
        <end position="266"/>
    </location>
</feature>
<dbReference type="PROSITE" id="PS00211">
    <property type="entry name" value="ABC_TRANSPORTER_1"/>
    <property type="match status" value="1"/>
</dbReference>
<evidence type="ECO:0000256" key="3">
    <source>
        <dbReference type="ARBA" id="ARBA00022741"/>
    </source>
</evidence>
<dbReference type="Proteomes" id="UP001597114">
    <property type="component" value="Unassembled WGS sequence"/>
</dbReference>
<keyword evidence="2 8" id="KW-0812">Transmembrane</keyword>
<evidence type="ECO:0000313" key="12">
    <source>
        <dbReference type="Proteomes" id="UP001597114"/>
    </source>
</evidence>
<comment type="subcellular location">
    <subcellularLocation>
        <location evidence="1">Cell membrane</location>
        <topology evidence="1">Multi-pass membrane protein</topology>
    </subcellularLocation>
</comment>
<keyword evidence="3" id="KW-0547">Nucleotide-binding</keyword>
<dbReference type="InterPro" id="IPR003593">
    <property type="entry name" value="AAA+_ATPase"/>
</dbReference>
<comment type="caution">
    <text evidence="11">The sequence shown here is derived from an EMBL/GenBank/DDBJ whole genome shotgun (WGS) entry which is preliminary data.</text>
</comment>
<evidence type="ECO:0000259" key="10">
    <source>
        <dbReference type="PROSITE" id="PS50929"/>
    </source>
</evidence>
<dbReference type="PROSITE" id="PS50929">
    <property type="entry name" value="ABC_TM1F"/>
    <property type="match status" value="2"/>
</dbReference>
<dbReference type="InterPro" id="IPR039421">
    <property type="entry name" value="Type_1_exporter"/>
</dbReference>
<evidence type="ECO:0000256" key="6">
    <source>
        <dbReference type="ARBA" id="ARBA00023136"/>
    </source>
</evidence>
<feature type="transmembrane region" description="Helical" evidence="8">
    <location>
        <begin position="140"/>
        <end position="159"/>
    </location>
</feature>
<sequence>MAANRSGAVARRLLHHAPAVRGAVGLGAAIGVVTALLVIAQAELLSSTVARAFLGGAGLGELTVPLVALLGVVVGRAALGWGGEVAAQRAAAGAVAQLRAAVLDHVLRLGPRHPGLPPTGELATLASRGVDGVDGYVGRYLPQLVIGAIVPLVVAVRILTADWVSALVVGVTIPLIPLFMVLIGLHTKARTARQWRALSVLGHHFLDVVAGLDVLTAYGRARRQRGQIAEMSERYRAETMRGLRVAFLSSLALELLATLSVALVAVSVGLRLVGGDLDLATGLLVIVLAPEVYQPLRAVAARFHDSAEGAAAAGSVFAVLDTPADAPAPGRAVAAPDPSTGPVRLDAVGVNGRSGPVLDAVTIAIAPGEVLGITGPSGAGKSTLLDLLLGWRRPDSGVVSVAGTDLADVDRDAWLRRVAWVPQRPVLVAGTVAENLRLGAPDATDAQLAAVAATAALDLPLDTPVHERGEGLSTGQQRRVALARALLADRPLLLLDEPTEGIDADTESALLAALPAALAGRTAVVVSHRPTVLGLCDRVIALPGSPAPPDLAAREPAPAPDTAAAARPPDPVLAVVPPTPDAQRAGRNGLLALVRPHRGRLTVAVLAGSGALGSAVALAATSAWLISAAALHPPVLTLIVAIVAVRTFGLSKGILRYAERLASHDVALRVLAGLRIRLWDALVRMGPAVSARQRSGELLSRMVGDVDAQQDVLVRALVPAASAAVVGVGTATLLGVLLPEAGVVLAAGLVCAGIIAPALTVALARRAARRTAAARGAVVGAVVELLDGSPDLIAFGAAGERRRTVATLDGRLLALHRRAATATGLGIALTVLAVGVATVCCTALGVAALRAGVLPGTALAVLALTPLATAELVAALPDAAMRLATALPAARRLAELERAPAAVSEPDDPRPAPPGQRLDTRALAVRWPGSDRDAVTGLDLRLGHGERLLLTGPTGSGKTTVLAALLRTLDPSAGAVHLDGVDTREVLGDDLRARIAWCGPATHLFDSTLRENLLLARPDAREDEITDALRRAGLGDWSAGLPEGLDTRVGLHGGAVSGGERQRIGLARALLADRPVLLLDEPTAHLDADTAALVCADLLRVTTGRTALVVTHRPQELPGLPRVCLPVRHDAPAGIGQGHH</sequence>
<dbReference type="InterPro" id="IPR014223">
    <property type="entry name" value="ABC_CydC/D"/>
</dbReference>
<dbReference type="Pfam" id="PF00005">
    <property type="entry name" value="ABC_tran"/>
    <property type="match status" value="2"/>
</dbReference>
<dbReference type="EMBL" id="JBHUCO010000001">
    <property type="protein sequence ID" value="MFD1515876.1"/>
    <property type="molecule type" value="Genomic_DNA"/>
</dbReference>
<feature type="transmembrane region" description="Helical" evidence="8">
    <location>
        <begin position="825"/>
        <end position="847"/>
    </location>
</feature>
<dbReference type="Gene3D" id="3.40.50.300">
    <property type="entry name" value="P-loop containing nucleotide triphosphate hydrolases"/>
    <property type="match status" value="2"/>
</dbReference>
<feature type="region of interest" description="Disordered" evidence="7">
    <location>
        <begin position="898"/>
        <end position="922"/>
    </location>
</feature>
<dbReference type="PANTHER" id="PTHR24221:SF590">
    <property type="entry name" value="COMPONENT LINKED WITH THE ASSEMBLY OF CYTOCHROME' TRANSPORT TRANSMEMBRANE ATP-BINDING PROTEIN ABC TRANSPORTER CYDD-RELATED"/>
    <property type="match status" value="1"/>
</dbReference>
<proteinExistence type="predicted"/>
<dbReference type="Pfam" id="PF00664">
    <property type="entry name" value="ABC_membrane"/>
    <property type="match status" value="2"/>
</dbReference>
<feature type="transmembrane region" description="Helical" evidence="8">
    <location>
        <begin position="631"/>
        <end position="650"/>
    </location>
</feature>
<dbReference type="RefSeq" id="WP_344724624.1">
    <property type="nucleotide sequence ID" value="NZ_BAAAUS010000027.1"/>
</dbReference>
<feature type="transmembrane region" description="Helical" evidence="8">
    <location>
        <begin position="20"/>
        <end position="40"/>
    </location>
</feature>
<feature type="region of interest" description="Disordered" evidence="7">
    <location>
        <begin position="547"/>
        <end position="570"/>
    </location>
</feature>
<feature type="domain" description="ABC transmembrane type-1" evidence="10">
    <location>
        <begin position="603"/>
        <end position="885"/>
    </location>
</feature>
<dbReference type="CDD" id="cd03228">
    <property type="entry name" value="ABCC_MRP_Like"/>
    <property type="match status" value="1"/>
</dbReference>
<evidence type="ECO:0000259" key="9">
    <source>
        <dbReference type="PROSITE" id="PS50893"/>
    </source>
</evidence>
<feature type="domain" description="ABC transmembrane type-1" evidence="10">
    <location>
        <begin position="26"/>
        <end position="308"/>
    </location>
</feature>
<evidence type="ECO:0000256" key="1">
    <source>
        <dbReference type="ARBA" id="ARBA00004651"/>
    </source>
</evidence>
<dbReference type="SUPFAM" id="SSF52540">
    <property type="entry name" value="P-loop containing nucleoside triphosphate hydrolases"/>
    <property type="match status" value="2"/>
</dbReference>
<dbReference type="CDD" id="cd18584">
    <property type="entry name" value="ABC_6TM_AarD_CydD"/>
    <property type="match status" value="1"/>
</dbReference>
<reference evidence="12" key="1">
    <citation type="journal article" date="2019" name="Int. J. Syst. Evol. Microbiol.">
        <title>The Global Catalogue of Microorganisms (GCM) 10K type strain sequencing project: providing services to taxonomists for standard genome sequencing and annotation.</title>
        <authorList>
            <consortium name="The Broad Institute Genomics Platform"/>
            <consortium name="The Broad Institute Genome Sequencing Center for Infectious Disease"/>
            <person name="Wu L."/>
            <person name="Ma J."/>
        </authorList>
    </citation>
    <scope>NUCLEOTIDE SEQUENCE [LARGE SCALE GENOMIC DNA]</scope>
    <source>
        <strain evidence="12">CCM 7043</strain>
    </source>
</reference>
<feature type="compositionally biased region" description="Low complexity" evidence="7">
    <location>
        <begin position="554"/>
        <end position="567"/>
    </location>
</feature>
<evidence type="ECO:0000313" key="11">
    <source>
        <dbReference type="EMBL" id="MFD1515876.1"/>
    </source>
</evidence>